<dbReference type="RefSeq" id="WP_143469503.1">
    <property type="nucleotide sequence ID" value="NZ_FYEZ01000001.1"/>
</dbReference>
<keyword evidence="1" id="KW-0812">Transmembrane</keyword>
<sequence length="104" mass="11373">MSTSSEWTPPQPPAWPQEEHPDGIAVLVLGALSLVLFPPLGIIAWWMGGRARRDILRQPGRYRNEGLVTVGWALGIVGTLLTVVMVAIFVPLFLLPFLLLVFGA</sequence>
<feature type="transmembrane region" description="Helical" evidence="1">
    <location>
        <begin position="24"/>
        <end position="48"/>
    </location>
</feature>
<name>A0A212TG52_9MICO</name>
<accession>A0A212TG52</accession>
<evidence type="ECO:0000313" key="3">
    <source>
        <dbReference type="Proteomes" id="UP000198122"/>
    </source>
</evidence>
<dbReference type="AlphaFoldDB" id="A0A212TG52"/>
<organism evidence="2 3">
    <name type="scientific">Kytococcus aerolatus</name>
    <dbReference type="NCBI Taxonomy" id="592308"/>
    <lineage>
        <taxon>Bacteria</taxon>
        <taxon>Bacillati</taxon>
        <taxon>Actinomycetota</taxon>
        <taxon>Actinomycetes</taxon>
        <taxon>Micrococcales</taxon>
        <taxon>Kytococcaceae</taxon>
        <taxon>Kytococcus</taxon>
    </lineage>
</organism>
<dbReference type="Proteomes" id="UP000198122">
    <property type="component" value="Unassembled WGS sequence"/>
</dbReference>
<keyword evidence="1" id="KW-1133">Transmembrane helix</keyword>
<reference evidence="2 3" key="1">
    <citation type="submission" date="2017-06" db="EMBL/GenBank/DDBJ databases">
        <authorList>
            <person name="Kim H.J."/>
            <person name="Triplett B.A."/>
        </authorList>
    </citation>
    <scope>NUCLEOTIDE SEQUENCE [LARGE SCALE GENOMIC DNA]</scope>
    <source>
        <strain evidence="2 3">DSM 22179</strain>
    </source>
</reference>
<keyword evidence="1" id="KW-0472">Membrane</keyword>
<feature type="transmembrane region" description="Helical" evidence="1">
    <location>
        <begin position="69"/>
        <end position="102"/>
    </location>
</feature>
<proteinExistence type="predicted"/>
<gene>
    <name evidence="2" type="ORF">SAMN05445756_1238</name>
</gene>
<dbReference type="OrthoDB" id="3733716at2"/>
<keyword evidence="3" id="KW-1185">Reference proteome</keyword>
<evidence type="ECO:0008006" key="4">
    <source>
        <dbReference type="Google" id="ProtNLM"/>
    </source>
</evidence>
<protein>
    <recommendedName>
        <fullName evidence="4">DUF4190 domain-containing protein</fullName>
    </recommendedName>
</protein>
<dbReference type="EMBL" id="FYEZ01000001">
    <property type="protein sequence ID" value="SNC65047.1"/>
    <property type="molecule type" value="Genomic_DNA"/>
</dbReference>
<evidence type="ECO:0000256" key="1">
    <source>
        <dbReference type="SAM" id="Phobius"/>
    </source>
</evidence>
<evidence type="ECO:0000313" key="2">
    <source>
        <dbReference type="EMBL" id="SNC65047.1"/>
    </source>
</evidence>